<evidence type="ECO:0000259" key="4">
    <source>
        <dbReference type="Pfam" id="PF00717"/>
    </source>
</evidence>
<dbReference type="InterPro" id="IPR039418">
    <property type="entry name" value="LexA-like"/>
</dbReference>
<dbReference type="PANTHER" id="PTHR40661">
    <property type="match status" value="1"/>
</dbReference>
<proteinExistence type="predicted"/>
<reference evidence="5 6" key="1">
    <citation type="journal article" date="2022" name="Res Sq">
        <title>Evolution of multicellular longitudinally dividing oral cavity symbionts (Neisseriaceae).</title>
        <authorList>
            <person name="Nyongesa S."/>
            <person name="Weber P."/>
            <person name="Bernet E."/>
            <person name="Pullido F."/>
            <person name="Nieckarz M."/>
            <person name="Delaby M."/>
            <person name="Nieves C."/>
            <person name="Viehboeck T."/>
            <person name="Krause N."/>
            <person name="Rivera-Millot A."/>
            <person name="Nakamura A."/>
            <person name="Vischer N."/>
            <person name="VanNieuwenhze M."/>
            <person name="Brun Y."/>
            <person name="Cava F."/>
            <person name="Bulgheresi S."/>
            <person name="Veyrier F."/>
        </authorList>
    </citation>
    <scope>NUCLEOTIDE SEQUENCE [LARGE SCALE GENOMIC DNA]</scope>
    <source>
        <strain evidence="5 6">SN4</strain>
    </source>
</reference>
<evidence type="ECO:0000313" key="5">
    <source>
        <dbReference type="EMBL" id="UOO89628.1"/>
    </source>
</evidence>
<dbReference type="Gene3D" id="2.10.109.10">
    <property type="entry name" value="Umud Fragment, subunit A"/>
    <property type="match status" value="1"/>
</dbReference>
<dbReference type="SUPFAM" id="SSF51306">
    <property type="entry name" value="LexA/Signal peptidase"/>
    <property type="match status" value="1"/>
</dbReference>
<dbReference type="InterPro" id="IPR036286">
    <property type="entry name" value="LexA/Signal_pep-like_sf"/>
</dbReference>
<protein>
    <submittedName>
        <fullName evidence="5">Helix-turn-helix transcriptional regulator</fullName>
    </submittedName>
</protein>
<keyword evidence="1" id="KW-0805">Transcription regulation</keyword>
<keyword evidence="3" id="KW-0804">Transcription</keyword>
<dbReference type="CDD" id="cd06529">
    <property type="entry name" value="S24_LexA-like"/>
    <property type="match status" value="1"/>
</dbReference>
<dbReference type="Pfam" id="PF00717">
    <property type="entry name" value="Peptidase_S24"/>
    <property type="match status" value="1"/>
</dbReference>
<feature type="domain" description="Peptidase S24/S26A/S26B/S26C" evidence="4">
    <location>
        <begin position="113"/>
        <end position="233"/>
    </location>
</feature>
<dbReference type="EMBL" id="CP091511">
    <property type="protein sequence ID" value="UOO89628.1"/>
    <property type="molecule type" value="Genomic_DNA"/>
</dbReference>
<organism evidence="5 6">
    <name type="scientific">Vitreoscilla massiliensis</name>
    <dbReference type="NCBI Taxonomy" id="1689272"/>
    <lineage>
        <taxon>Bacteria</taxon>
        <taxon>Pseudomonadati</taxon>
        <taxon>Pseudomonadota</taxon>
        <taxon>Betaproteobacteria</taxon>
        <taxon>Neisseriales</taxon>
        <taxon>Neisseriaceae</taxon>
        <taxon>Vitreoscilla</taxon>
    </lineage>
</organism>
<evidence type="ECO:0000256" key="2">
    <source>
        <dbReference type="ARBA" id="ARBA00023125"/>
    </source>
</evidence>
<dbReference type="PANTHER" id="PTHR40661:SF3">
    <property type="entry name" value="FELS-1 PROPHAGE TRANSCRIPTIONAL REGULATOR"/>
    <property type="match status" value="1"/>
</dbReference>
<dbReference type="InterPro" id="IPR010982">
    <property type="entry name" value="Lambda_DNA-bd_dom_sf"/>
</dbReference>
<keyword evidence="6" id="KW-1185">Reference proteome</keyword>
<accession>A0ABY4E5L6</accession>
<evidence type="ECO:0000256" key="3">
    <source>
        <dbReference type="ARBA" id="ARBA00023163"/>
    </source>
</evidence>
<name>A0ABY4E5L6_9NEIS</name>
<sequence length="239" mass="27299">MENSFKSRLLFLWQDTKPAQIAKDIGLTISGVLRILEKDTMPKAETLIRIKTLKKCDWNWLMTGEGEPFPDAQHSQLQVNNDNSPHTPMVYDTLGYEVDINEFVFIPRYNIHAAAGGGHFNDAEKPMFTMAFRRKWIEQYLRACPKELSVIDVKGDSMDGVLNERDVILVNHYLDTPDDGLYVLRIGENLIVKQTQQLPNGRLLVSSANPAYETFEVNLLETDSDVKIIGRVVWFGRQV</sequence>
<evidence type="ECO:0000256" key="1">
    <source>
        <dbReference type="ARBA" id="ARBA00023015"/>
    </source>
</evidence>
<evidence type="ECO:0000313" key="6">
    <source>
        <dbReference type="Proteomes" id="UP000832011"/>
    </source>
</evidence>
<dbReference type="RefSeq" id="WP_058305519.1">
    <property type="nucleotide sequence ID" value="NZ_CABKVG010000007.1"/>
</dbReference>
<gene>
    <name evidence="5" type="ORF">LVJ82_01180</name>
</gene>
<keyword evidence="2" id="KW-0238">DNA-binding</keyword>
<dbReference type="Proteomes" id="UP000832011">
    <property type="component" value="Chromosome"/>
</dbReference>
<dbReference type="InterPro" id="IPR015927">
    <property type="entry name" value="Peptidase_S24_S26A/B/C"/>
</dbReference>
<dbReference type="Gene3D" id="1.10.260.40">
    <property type="entry name" value="lambda repressor-like DNA-binding domains"/>
    <property type="match status" value="1"/>
</dbReference>